<evidence type="ECO:0000256" key="1">
    <source>
        <dbReference type="SAM" id="MobiDB-lite"/>
    </source>
</evidence>
<organism evidence="2 3">
    <name type="scientific">Puccinia striiformis</name>
    <dbReference type="NCBI Taxonomy" id="27350"/>
    <lineage>
        <taxon>Eukaryota</taxon>
        <taxon>Fungi</taxon>
        <taxon>Dikarya</taxon>
        <taxon>Basidiomycota</taxon>
        <taxon>Pucciniomycotina</taxon>
        <taxon>Pucciniomycetes</taxon>
        <taxon>Pucciniales</taxon>
        <taxon>Pucciniaceae</taxon>
        <taxon>Puccinia</taxon>
    </lineage>
</organism>
<dbReference type="AlphaFoldDB" id="A0A2S4WC61"/>
<evidence type="ECO:0000313" key="3">
    <source>
        <dbReference type="Proteomes" id="UP000238274"/>
    </source>
</evidence>
<dbReference type="VEuPathDB" id="FungiDB:PSHT_04792"/>
<name>A0A2S4WC61_9BASI</name>
<reference evidence="3" key="3">
    <citation type="journal article" date="2018" name="Mol. Plant Microbe Interact.">
        <title>Genome sequence resources for the wheat stripe rust pathogen (Puccinia striiformis f. sp. tritici) and the barley stripe rust pathogen (Puccinia striiformis f. sp. hordei).</title>
        <authorList>
            <person name="Xia C."/>
            <person name="Wang M."/>
            <person name="Yin C."/>
            <person name="Cornejo O.E."/>
            <person name="Hulbert S.H."/>
            <person name="Chen X."/>
        </authorList>
    </citation>
    <scope>NUCLEOTIDE SEQUENCE [LARGE SCALE GENOMIC DNA]</scope>
    <source>
        <strain evidence="3">93TX-2</strain>
    </source>
</reference>
<keyword evidence="3" id="KW-1185">Reference proteome</keyword>
<sequence length="142" mass="15392">MTWNAPSSCRSEEQDTQSGRMESATPPKKPSCHRGCDPFISIHTNYHTIPTRPTRTISVRKLPLAGSFAVEVESSYVCIIEGPRGELRATVVSINLTHGTLQSTIWTFTTTGSDLSLDIVDKLTGYSPVAALTTPLRGSSDP</sequence>
<gene>
    <name evidence="2" type="ORF">PSHT_04792</name>
</gene>
<accession>A0A2S4WC61</accession>
<proteinExistence type="predicted"/>
<dbReference type="EMBL" id="PKSM01000050">
    <property type="protein sequence ID" value="POW19341.1"/>
    <property type="molecule type" value="Genomic_DNA"/>
</dbReference>
<dbReference type="Proteomes" id="UP000238274">
    <property type="component" value="Unassembled WGS sequence"/>
</dbReference>
<feature type="region of interest" description="Disordered" evidence="1">
    <location>
        <begin position="1"/>
        <end position="32"/>
    </location>
</feature>
<comment type="caution">
    <text evidence="2">The sequence shown here is derived from an EMBL/GenBank/DDBJ whole genome shotgun (WGS) entry which is preliminary data.</text>
</comment>
<protein>
    <submittedName>
        <fullName evidence="2">Uncharacterized protein</fullName>
    </submittedName>
</protein>
<reference evidence="2 3" key="1">
    <citation type="submission" date="2017-12" db="EMBL/GenBank/DDBJ databases">
        <title>Gene loss provides genomic basis for host adaptation in cereal stripe rust fungi.</title>
        <authorList>
            <person name="Xia C."/>
        </authorList>
    </citation>
    <scope>NUCLEOTIDE SEQUENCE [LARGE SCALE GENOMIC DNA]</scope>
    <source>
        <strain evidence="2 3">93TX-2</strain>
    </source>
</reference>
<reference evidence="3" key="2">
    <citation type="journal article" date="2018" name="BMC Genomics">
        <title>Genomic insights into host adaptation between the wheat stripe rust pathogen (Puccinia striiformis f. sp. tritici) and the barley stripe rust pathogen (Puccinia striiformis f. sp. hordei).</title>
        <authorList>
            <person name="Xia C."/>
            <person name="Wang M."/>
            <person name="Yin C."/>
            <person name="Cornejo O.E."/>
            <person name="Hulbert S.H."/>
            <person name="Chen X."/>
        </authorList>
    </citation>
    <scope>NUCLEOTIDE SEQUENCE [LARGE SCALE GENOMIC DNA]</scope>
    <source>
        <strain evidence="3">93TX-2</strain>
    </source>
</reference>
<evidence type="ECO:0000313" key="2">
    <source>
        <dbReference type="EMBL" id="POW19341.1"/>
    </source>
</evidence>